<feature type="compositionally biased region" description="Basic and acidic residues" evidence="1">
    <location>
        <begin position="70"/>
        <end position="79"/>
    </location>
</feature>
<feature type="compositionally biased region" description="Basic residues" evidence="1">
    <location>
        <begin position="601"/>
        <end position="612"/>
    </location>
</feature>
<feature type="compositionally biased region" description="Basic and acidic residues" evidence="1">
    <location>
        <begin position="567"/>
        <end position="589"/>
    </location>
</feature>
<feature type="region of interest" description="Disordered" evidence="1">
    <location>
        <begin position="462"/>
        <end position="636"/>
    </location>
</feature>
<name>C4LGX9_CORK4</name>
<dbReference type="HOGENOM" id="CLU_430062_0_0_11"/>
<evidence type="ECO:0000313" key="3">
    <source>
        <dbReference type="Proteomes" id="UP000001473"/>
    </source>
</evidence>
<feature type="compositionally biased region" description="Acidic residues" evidence="1">
    <location>
        <begin position="233"/>
        <end position="242"/>
    </location>
</feature>
<feature type="compositionally biased region" description="Acidic residues" evidence="1">
    <location>
        <begin position="618"/>
        <end position="628"/>
    </location>
</feature>
<dbReference type="KEGG" id="ckp:ckrop_0301"/>
<feature type="compositionally biased region" description="Polar residues" evidence="1">
    <location>
        <begin position="474"/>
        <end position="511"/>
    </location>
</feature>
<accession>C4LGX9</accession>
<sequence>MCGWRHCPRKRIDYLTMNSAVFLILGALLLLAAAALLWAANRPADDREWRRVLSRHAGVHERSTSSMVARGDRSFEGERASGGTRGASDDVPFNDADAGSGDAGDAIPPRRRNPRFNPQQTQTADEAFSHFGVHPHVEAEEERADQEWSDAGLPGNDFSMTHADEPVDAQRGTASHDDGEDNASAGTRNDGGERRDTVSPSRSVPAGNAGAASESPADSPEGAAANTAPPAESPEDTTEEWFENPTRATRRARRSWAAEHGWQFDRTDPDLAHEWADHVGASPSEAKDVVSGRMRARRAHVADINDNSYLGLRRSGSSDILIDFRDRDRWAPQDQSGEAPGHIKPPRPDQEYVGSCGGFAVFSSDPLSVRLMMDSRADRALAHLRGATAAIVIDPWWILVRCNRRPTIDDIPRIFAYIADLDDATRVLPNPTAEYLDMTDGDPGRAYSYDIFTLGDGPRMQAVPDAGLAGHSATAGQPSGGQSAADQPATASQSGSNDVGNNDEPTSQEDQSGADAHIGWSDRPEFRHEYVDLPRRDRSRREGTTTDDEAWDEVGKSTGDIPVVGSDPDHSGAHERSGRVIRVESDYDKSTIFGDPPSEGRHRKSSARRGASHRREDDDVPIVDGELEPENRLDQD</sequence>
<dbReference type="STRING" id="645127.ckrop_0301"/>
<feature type="region of interest" description="Disordered" evidence="1">
    <location>
        <begin position="138"/>
        <end position="252"/>
    </location>
</feature>
<proteinExistence type="predicted"/>
<evidence type="ECO:0000313" key="2">
    <source>
        <dbReference type="EMBL" id="ACR17084.1"/>
    </source>
</evidence>
<reference evidence="2 3" key="1">
    <citation type="journal article" date="2008" name="J. Biotechnol.">
        <title>Ultrafast pyrosequencing of Corynebacterium kroppenstedtii DSM44385 revealed insights into the physiology of a lipophilic corynebacterium that lacks mycolic acids.</title>
        <authorList>
            <person name="Tauch A."/>
            <person name="Schneider J."/>
            <person name="Szczepanowski R."/>
            <person name="Tilker A."/>
            <person name="Viehoever P."/>
            <person name="Gartemann K.-H."/>
            <person name="Arnold W."/>
            <person name="Blom J."/>
            <person name="Brinkrolf K."/>
            <person name="Brune I."/>
            <person name="Goetker S."/>
            <person name="Weisshaar B."/>
            <person name="Goesmann A."/>
            <person name="Droege M."/>
            <person name="Puehler A."/>
        </authorList>
    </citation>
    <scope>NUCLEOTIDE SEQUENCE [LARGE SCALE GENOMIC DNA]</scope>
    <source>
        <strain evidence="3">DSM 44385 / JCM 11950 / CIP 105744 / CCUG 35717</strain>
    </source>
</reference>
<dbReference type="EMBL" id="CP001620">
    <property type="protein sequence ID" value="ACR17084.1"/>
    <property type="molecule type" value="Genomic_DNA"/>
</dbReference>
<feature type="compositionally biased region" description="Basic and acidic residues" evidence="1">
    <location>
        <begin position="520"/>
        <end position="544"/>
    </location>
</feature>
<protein>
    <submittedName>
        <fullName evidence="2">Putative secreted protein</fullName>
    </submittedName>
</protein>
<dbReference type="eggNOG" id="ENOG502ZNE6">
    <property type="taxonomic scope" value="Bacteria"/>
</dbReference>
<evidence type="ECO:0000256" key="1">
    <source>
        <dbReference type="SAM" id="MobiDB-lite"/>
    </source>
</evidence>
<gene>
    <name evidence="2" type="ordered locus">ckrop_0301</name>
</gene>
<feature type="compositionally biased region" description="Low complexity" evidence="1">
    <location>
        <begin position="95"/>
        <end position="106"/>
    </location>
</feature>
<dbReference type="AlphaFoldDB" id="C4LGX9"/>
<feature type="region of interest" description="Disordered" evidence="1">
    <location>
        <begin position="60"/>
        <end position="121"/>
    </location>
</feature>
<feature type="compositionally biased region" description="Acidic residues" evidence="1">
    <location>
        <begin position="139"/>
        <end position="148"/>
    </location>
</feature>
<dbReference type="Proteomes" id="UP000001473">
    <property type="component" value="Chromosome"/>
</dbReference>
<organism evidence="2 3">
    <name type="scientific">Corynebacterium kroppenstedtii (strain DSM 44385 / JCM 11950 / CIP 105744 / CCUG 35717)</name>
    <dbReference type="NCBI Taxonomy" id="645127"/>
    <lineage>
        <taxon>Bacteria</taxon>
        <taxon>Bacillati</taxon>
        <taxon>Actinomycetota</taxon>
        <taxon>Actinomycetes</taxon>
        <taxon>Mycobacteriales</taxon>
        <taxon>Corynebacteriaceae</taxon>
        <taxon>Corynebacterium</taxon>
    </lineage>
</organism>
<keyword evidence="3" id="KW-1185">Reference proteome</keyword>